<protein>
    <submittedName>
        <fullName evidence="2">NAD(P)-binding domain-containing protein</fullName>
    </submittedName>
</protein>
<keyword evidence="1" id="KW-0560">Oxidoreductase</keyword>
<accession>A0ABW0EJI3</accession>
<dbReference type="PRINTS" id="PR00368">
    <property type="entry name" value="FADPNR"/>
</dbReference>
<dbReference type="SUPFAM" id="SSF51905">
    <property type="entry name" value="FAD/NAD(P)-binding domain"/>
    <property type="match status" value="1"/>
</dbReference>
<organism evidence="2 3">
    <name type="scientific">Actinokineospora guangxiensis</name>
    <dbReference type="NCBI Taxonomy" id="1490288"/>
    <lineage>
        <taxon>Bacteria</taxon>
        <taxon>Bacillati</taxon>
        <taxon>Actinomycetota</taxon>
        <taxon>Actinomycetes</taxon>
        <taxon>Pseudonocardiales</taxon>
        <taxon>Pseudonocardiaceae</taxon>
        <taxon>Actinokineospora</taxon>
    </lineage>
</organism>
<dbReference type="InterPro" id="IPR036188">
    <property type="entry name" value="FAD/NAD-bd_sf"/>
</dbReference>
<dbReference type="PANTHER" id="PTHR43539:SF78">
    <property type="entry name" value="FLAVIN-CONTAINING MONOOXYGENASE"/>
    <property type="match status" value="1"/>
</dbReference>
<dbReference type="Proteomes" id="UP001596157">
    <property type="component" value="Unassembled WGS sequence"/>
</dbReference>
<dbReference type="PRINTS" id="PR00469">
    <property type="entry name" value="PNDRDTASEII"/>
</dbReference>
<dbReference type="InterPro" id="IPR050982">
    <property type="entry name" value="Auxin_biosynth/cation_transpt"/>
</dbReference>
<evidence type="ECO:0000313" key="3">
    <source>
        <dbReference type="Proteomes" id="UP001596157"/>
    </source>
</evidence>
<reference evidence="3" key="1">
    <citation type="journal article" date="2019" name="Int. J. Syst. Evol. Microbiol.">
        <title>The Global Catalogue of Microorganisms (GCM) 10K type strain sequencing project: providing services to taxonomists for standard genome sequencing and annotation.</title>
        <authorList>
            <consortium name="The Broad Institute Genomics Platform"/>
            <consortium name="The Broad Institute Genome Sequencing Center for Infectious Disease"/>
            <person name="Wu L."/>
            <person name="Ma J."/>
        </authorList>
    </citation>
    <scope>NUCLEOTIDE SEQUENCE [LARGE SCALE GENOMIC DNA]</scope>
    <source>
        <strain evidence="3">CCUG 59778</strain>
    </source>
</reference>
<dbReference type="EMBL" id="JBHSKF010000004">
    <property type="protein sequence ID" value="MFC5287588.1"/>
    <property type="molecule type" value="Genomic_DNA"/>
</dbReference>
<dbReference type="Gene3D" id="3.50.50.60">
    <property type="entry name" value="FAD/NAD(P)-binding domain"/>
    <property type="match status" value="1"/>
</dbReference>
<keyword evidence="3" id="KW-1185">Reference proteome</keyword>
<proteinExistence type="predicted"/>
<evidence type="ECO:0000256" key="1">
    <source>
        <dbReference type="ARBA" id="ARBA00023002"/>
    </source>
</evidence>
<sequence length="357" mass="38454">MTDVDVLVIGAGQAGLSSAYFLKKHAIDFAVLDANPTPGGAWLHRRPGLRMDKVHGFHALPGLPLPPYDPDDPASEAIAAYFAAYEAEYALPVLRPRHVHSVTEAPHNRLLVTARTAAASAETWTTRVLINASGTWDKPFWPRYPGQELFRGRQLHSVDYRSPEDFRDQHVIVVGGGASAIEALLEITPLAATTTWATRRPPVFRHGPFTEAQGRAAVAKVAERVTAGLPPTSVVRATDLHLTPRIEQALAEGHLTPHPMFTRLTPTGAHWPDDTETPADAILYATGYRAALTHLSPLTLRAPGGGIPMTGTHTTADPRIHLVGYGPSASTIGANRAGRAAVATLRRYLNRPTTIPA</sequence>
<gene>
    <name evidence="2" type="ORF">ACFPM7_11055</name>
</gene>
<dbReference type="PANTHER" id="PTHR43539">
    <property type="entry name" value="FLAVIN-BINDING MONOOXYGENASE-LIKE PROTEIN (AFU_ORTHOLOGUE AFUA_4G09220)"/>
    <property type="match status" value="1"/>
</dbReference>
<evidence type="ECO:0000313" key="2">
    <source>
        <dbReference type="EMBL" id="MFC5287588.1"/>
    </source>
</evidence>
<name>A0ABW0EJI3_9PSEU</name>
<dbReference type="RefSeq" id="WP_378246712.1">
    <property type="nucleotide sequence ID" value="NZ_JBHSKF010000004.1"/>
</dbReference>
<dbReference type="Pfam" id="PF13738">
    <property type="entry name" value="Pyr_redox_3"/>
    <property type="match status" value="1"/>
</dbReference>
<comment type="caution">
    <text evidence="2">The sequence shown here is derived from an EMBL/GenBank/DDBJ whole genome shotgun (WGS) entry which is preliminary data.</text>
</comment>